<dbReference type="AlphaFoldDB" id="A0A371H4U1"/>
<organism evidence="11 12">
    <name type="scientific">Mucuna pruriens</name>
    <name type="common">Velvet bean</name>
    <name type="synonym">Dolichos pruriens</name>
    <dbReference type="NCBI Taxonomy" id="157652"/>
    <lineage>
        <taxon>Eukaryota</taxon>
        <taxon>Viridiplantae</taxon>
        <taxon>Streptophyta</taxon>
        <taxon>Embryophyta</taxon>
        <taxon>Tracheophyta</taxon>
        <taxon>Spermatophyta</taxon>
        <taxon>Magnoliopsida</taxon>
        <taxon>eudicotyledons</taxon>
        <taxon>Gunneridae</taxon>
        <taxon>Pentapetalae</taxon>
        <taxon>rosids</taxon>
        <taxon>fabids</taxon>
        <taxon>Fabales</taxon>
        <taxon>Fabaceae</taxon>
        <taxon>Papilionoideae</taxon>
        <taxon>50 kb inversion clade</taxon>
        <taxon>NPAAA clade</taxon>
        <taxon>indigoferoid/millettioid clade</taxon>
        <taxon>Phaseoleae</taxon>
        <taxon>Mucuna</taxon>
    </lineage>
</organism>
<dbReference type="GO" id="GO:0003964">
    <property type="term" value="F:RNA-directed DNA polymerase activity"/>
    <property type="evidence" value="ECO:0007669"/>
    <property type="project" value="UniProtKB-KW"/>
</dbReference>
<evidence type="ECO:0000256" key="3">
    <source>
        <dbReference type="ARBA" id="ARBA00022759"/>
    </source>
</evidence>
<evidence type="ECO:0000256" key="2">
    <source>
        <dbReference type="ARBA" id="ARBA00022723"/>
    </source>
</evidence>
<evidence type="ECO:0000256" key="8">
    <source>
        <dbReference type="ARBA" id="ARBA00022932"/>
    </source>
</evidence>
<evidence type="ECO:0000256" key="4">
    <source>
        <dbReference type="ARBA" id="ARBA00022801"/>
    </source>
</evidence>
<evidence type="ECO:0000256" key="9">
    <source>
        <dbReference type="ARBA" id="ARBA00023172"/>
    </source>
</evidence>
<dbReference type="GO" id="GO:0003676">
    <property type="term" value="F:nucleic acid binding"/>
    <property type="evidence" value="ECO:0007669"/>
    <property type="project" value="InterPro"/>
</dbReference>
<keyword evidence="8" id="KW-0548">Nucleotidyltransferase</keyword>
<evidence type="ECO:0000256" key="6">
    <source>
        <dbReference type="ARBA" id="ARBA00022908"/>
    </source>
</evidence>
<protein>
    <recommendedName>
        <fullName evidence="10">Integrase catalytic domain-containing protein</fullName>
    </recommendedName>
</protein>
<proteinExistence type="predicted"/>
<keyword evidence="1" id="KW-0540">Nuclease</keyword>
<dbReference type="Gene3D" id="3.30.420.10">
    <property type="entry name" value="Ribonuclease H-like superfamily/Ribonuclease H"/>
    <property type="match status" value="1"/>
</dbReference>
<dbReference type="PANTHER" id="PTHR42648">
    <property type="entry name" value="TRANSPOSASE, PUTATIVE-RELATED"/>
    <property type="match status" value="1"/>
</dbReference>
<dbReference type="SUPFAM" id="SSF53098">
    <property type="entry name" value="Ribonuclease H-like"/>
    <property type="match status" value="1"/>
</dbReference>
<dbReference type="STRING" id="157652.A0A371H4U1"/>
<dbReference type="GO" id="GO:0004519">
    <property type="term" value="F:endonuclease activity"/>
    <property type="evidence" value="ECO:0007669"/>
    <property type="project" value="UniProtKB-KW"/>
</dbReference>
<evidence type="ECO:0000259" key="10">
    <source>
        <dbReference type="PROSITE" id="PS50994"/>
    </source>
</evidence>
<feature type="domain" description="Integrase catalytic" evidence="10">
    <location>
        <begin position="73"/>
        <end position="201"/>
    </location>
</feature>
<keyword evidence="8" id="KW-0239">DNA-directed DNA polymerase</keyword>
<dbReference type="InterPro" id="IPR012337">
    <property type="entry name" value="RNaseH-like_sf"/>
</dbReference>
<feature type="non-terminal residue" evidence="11">
    <location>
        <position position="1"/>
    </location>
</feature>
<evidence type="ECO:0000256" key="7">
    <source>
        <dbReference type="ARBA" id="ARBA00022918"/>
    </source>
</evidence>
<dbReference type="InterPro" id="IPR039537">
    <property type="entry name" value="Retrotran_Ty1/copia-like"/>
</dbReference>
<dbReference type="GO" id="GO:0016787">
    <property type="term" value="F:hydrolase activity"/>
    <property type="evidence" value="ECO:0007669"/>
    <property type="project" value="UniProtKB-KW"/>
</dbReference>
<keyword evidence="6" id="KW-0229">DNA integration</keyword>
<evidence type="ECO:0000313" key="12">
    <source>
        <dbReference type="Proteomes" id="UP000257109"/>
    </source>
</evidence>
<dbReference type="PROSITE" id="PS50994">
    <property type="entry name" value="INTEGRASE"/>
    <property type="match status" value="1"/>
</dbReference>
<dbReference type="GO" id="GO:0015074">
    <property type="term" value="P:DNA integration"/>
    <property type="evidence" value="ECO:0007669"/>
    <property type="project" value="UniProtKB-KW"/>
</dbReference>
<dbReference type="GO" id="GO:0046872">
    <property type="term" value="F:metal ion binding"/>
    <property type="evidence" value="ECO:0007669"/>
    <property type="project" value="UniProtKB-KW"/>
</dbReference>
<dbReference type="PANTHER" id="PTHR42648:SF11">
    <property type="entry name" value="TRANSPOSON TY4-P GAG-POL POLYPROTEIN"/>
    <property type="match status" value="1"/>
</dbReference>
<keyword evidence="4" id="KW-0378">Hydrolase</keyword>
<evidence type="ECO:0000256" key="1">
    <source>
        <dbReference type="ARBA" id="ARBA00022722"/>
    </source>
</evidence>
<dbReference type="InterPro" id="IPR001584">
    <property type="entry name" value="Integrase_cat-core"/>
</dbReference>
<dbReference type="GO" id="GO:0003887">
    <property type="term" value="F:DNA-directed DNA polymerase activity"/>
    <property type="evidence" value="ECO:0007669"/>
    <property type="project" value="UniProtKB-KW"/>
</dbReference>
<keyword evidence="12" id="KW-1185">Reference proteome</keyword>
<dbReference type="EMBL" id="QJKJ01003562">
    <property type="protein sequence ID" value="RDX97842.1"/>
    <property type="molecule type" value="Genomic_DNA"/>
</dbReference>
<keyword evidence="8" id="KW-0808">Transferase</keyword>
<keyword evidence="5" id="KW-0460">Magnesium</keyword>
<dbReference type="InterPro" id="IPR036397">
    <property type="entry name" value="RNaseH_sf"/>
</dbReference>
<gene>
    <name evidence="11" type="ORF">CR513_19347</name>
</gene>
<keyword evidence="3" id="KW-0255">Endonuclease</keyword>
<evidence type="ECO:0000256" key="5">
    <source>
        <dbReference type="ARBA" id="ARBA00022842"/>
    </source>
</evidence>
<evidence type="ECO:0000313" key="11">
    <source>
        <dbReference type="EMBL" id="RDX97842.1"/>
    </source>
</evidence>
<dbReference type="GO" id="GO:0006310">
    <property type="term" value="P:DNA recombination"/>
    <property type="evidence" value="ECO:0007669"/>
    <property type="project" value="UniProtKB-KW"/>
</dbReference>
<comment type="caution">
    <text evidence="11">The sequence shown here is derived from an EMBL/GenBank/DDBJ whole genome shotgun (WGS) entry which is preliminary data.</text>
</comment>
<name>A0A371H4U1_MUCPR</name>
<keyword evidence="2" id="KW-0479">Metal-binding</keyword>
<accession>A0A371H4U1</accession>
<keyword evidence="9" id="KW-0233">DNA recombination</keyword>
<reference evidence="11" key="1">
    <citation type="submission" date="2018-05" db="EMBL/GenBank/DDBJ databases">
        <title>Draft genome of Mucuna pruriens seed.</title>
        <authorList>
            <person name="Nnadi N.E."/>
            <person name="Vos R."/>
            <person name="Hasami M.H."/>
            <person name="Devisetty U.K."/>
            <person name="Aguiy J.C."/>
        </authorList>
    </citation>
    <scope>NUCLEOTIDE SEQUENCE [LARGE SCALE GENOMIC DNA]</scope>
    <source>
        <strain evidence="11">JCA_2017</strain>
    </source>
</reference>
<keyword evidence="7" id="KW-0695">RNA-directed DNA polymerase</keyword>
<dbReference type="Proteomes" id="UP000257109">
    <property type="component" value="Unassembled WGS sequence"/>
</dbReference>
<dbReference type="OrthoDB" id="2596766at2759"/>
<sequence>MEHNMMKVYDNKRKLILKVPLSKNRTFKIGIQIGESHCLTTTKRMVYSLPSIEPPNELCKGCLISKLTRSSFKSNIPTTKALLEVVCLDVCGPMESVSLGGNHYFIFFVDDFSRKKGETFEVFKRFKEIVEKQCGESIKILRTNDDGEYTSHDFHSYYDKEGIIHEVTAPYTLQHNGKDERRNRTLMNITRCMLKDKNMPK</sequence>